<protein>
    <submittedName>
        <fullName evidence="1">Toxin-antitoxin system</fullName>
    </submittedName>
</protein>
<dbReference type="Proteomes" id="UP000051677">
    <property type="component" value="Unassembled WGS sequence"/>
</dbReference>
<comment type="caution">
    <text evidence="1">The sequence shown here is derived from an EMBL/GenBank/DDBJ whole genome shotgun (WGS) entry which is preliminary data.</text>
</comment>
<evidence type="ECO:0000313" key="1">
    <source>
        <dbReference type="EMBL" id="KQH80818.1"/>
    </source>
</evidence>
<dbReference type="AlphaFoldDB" id="A0A0Q2LYT6"/>
<name>A0A0Q2LYT6_MYCGO</name>
<gene>
    <name evidence="1" type="ORF">AO501_26685</name>
</gene>
<organism evidence="1 2">
    <name type="scientific">Mycobacterium gordonae</name>
    <dbReference type="NCBI Taxonomy" id="1778"/>
    <lineage>
        <taxon>Bacteria</taxon>
        <taxon>Bacillati</taxon>
        <taxon>Actinomycetota</taxon>
        <taxon>Actinomycetes</taxon>
        <taxon>Mycobacteriales</taxon>
        <taxon>Mycobacteriaceae</taxon>
        <taxon>Mycobacterium</taxon>
    </lineage>
</organism>
<evidence type="ECO:0000313" key="2">
    <source>
        <dbReference type="Proteomes" id="UP000051677"/>
    </source>
</evidence>
<proteinExistence type="predicted"/>
<accession>A0A0Q2LYT6</accession>
<dbReference type="RefSeq" id="WP_055576329.1">
    <property type="nucleotide sequence ID" value="NZ_LKTM01000007.1"/>
</dbReference>
<reference evidence="1 2" key="1">
    <citation type="submission" date="2015-10" db="EMBL/GenBank/DDBJ databases">
        <title>Mycobacterium gordonae draft genome assembly.</title>
        <authorList>
            <person name="Ustinova V."/>
            <person name="Smirnova T."/>
            <person name="Blagodatskikh K."/>
            <person name="Varlamov D."/>
            <person name="Larionova E."/>
            <person name="Chernousova L."/>
        </authorList>
    </citation>
    <scope>NUCLEOTIDE SEQUENCE [LARGE SCALE GENOMIC DNA]</scope>
    <source>
        <strain evidence="1 2">CTRI 14-8773</strain>
    </source>
</reference>
<dbReference type="OrthoDB" id="4470080at2"/>
<dbReference type="EMBL" id="LKTM01000007">
    <property type="protein sequence ID" value="KQH80818.1"/>
    <property type="molecule type" value="Genomic_DNA"/>
</dbReference>
<sequence length="70" mass="7754">MSHGKPGREHKGDRMLLQSRPVREVWDAVHALAAEAGTSVSQYVADLLAEHVGRPDLIRELNKEVLPLAM</sequence>